<evidence type="ECO:0000256" key="4">
    <source>
        <dbReference type="ARBA" id="ARBA00022741"/>
    </source>
</evidence>
<dbReference type="Proteomes" id="UP001165041">
    <property type="component" value="Unassembled WGS sequence"/>
</dbReference>
<dbReference type="PANTHER" id="PTHR43289:SF6">
    <property type="entry name" value="SERINE_THREONINE-PROTEIN KINASE NEKL-3"/>
    <property type="match status" value="1"/>
</dbReference>
<dbReference type="InterPro" id="IPR017441">
    <property type="entry name" value="Protein_kinase_ATP_BS"/>
</dbReference>
<evidence type="ECO:0000256" key="6">
    <source>
        <dbReference type="ARBA" id="ARBA00022840"/>
    </source>
</evidence>
<feature type="compositionally biased region" description="Low complexity" evidence="8">
    <location>
        <begin position="474"/>
        <end position="500"/>
    </location>
</feature>
<evidence type="ECO:0000313" key="11">
    <source>
        <dbReference type="Proteomes" id="UP001165041"/>
    </source>
</evidence>
<feature type="region of interest" description="Disordered" evidence="8">
    <location>
        <begin position="474"/>
        <end position="511"/>
    </location>
</feature>
<evidence type="ECO:0000313" key="10">
    <source>
        <dbReference type="EMBL" id="GLW69759.1"/>
    </source>
</evidence>
<dbReference type="RefSeq" id="WP_285735628.1">
    <property type="nucleotide sequence ID" value="NZ_BSSA01000005.1"/>
</dbReference>
<evidence type="ECO:0000256" key="8">
    <source>
        <dbReference type="SAM" id="MobiDB-lite"/>
    </source>
</evidence>
<dbReference type="InterPro" id="IPR011009">
    <property type="entry name" value="Kinase-like_dom_sf"/>
</dbReference>
<evidence type="ECO:0000256" key="2">
    <source>
        <dbReference type="ARBA" id="ARBA00022527"/>
    </source>
</evidence>
<protein>
    <recommendedName>
        <fullName evidence="1">non-specific serine/threonine protein kinase</fullName>
        <ecNumber evidence="1">2.7.11.1</ecNumber>
    </recommendedName>
</protein>
<feature type="domain" description="Protein kinase" evidence="9">
    <location>
        <begin position="15"/>
        <end position="272"/>
    </location>
</feature>
<dbReference type="AlphaFoldDB" id="A0A9W6Q730"/>
<keyword evidence="6 7" id="KW-0067">ATP-binding</keyword>
<dbReference type="Gene3D" id="1.10.510.10">
    <property type="entry name" value="Transferase(Phosphotransferase) domain 1"/>
    <property type="match status" value="1"/>
</dbReference>
<dbReference type="PROSITE" id="PS00107">
    <property type="entry name" value="PROTEIN_KINASE_ATP"/>
    <property type="match status" value="1"/>
</dbReference>
<dbReference type="InterPro" id="IPR008271">
    <property type="entry name" value="Ser/Thr_kinase_AS"/>
</dbReference>
<evidence type="ECO:0000256" key="7">
    <source>
        <dbReference type="PROSITE-ProRule" id="PRU10141"/>
    </source>
</evidence>
<sequence length="858" mass="90403">MANETEPGRVVGGRYRLIRQLGAGGFGQVWRARDETLQIDVAVKAVWIPPSATEEERRERLVRAEREARNAARLRDHPNVVTVHDVVVDDGVPWIVMQLVDGVSLQQRLAAQGPLSVGTAASVASALLDALGTAHAAGVQHRDVKPANVMLTGDGRILLTDFGIAVHHDDTALTGTGLLIGSVEYLAPERVRGGGGPVSDLFSLGVTLYQAVEGFSPFRRGTAGDTLSAVLFDEPPRPQRAGALAPLVARLLVKDPDRRATVQEAGELLEAVSAGGSGCTPGPVAPVTPVRPPAVTAPDARHRRRAIGALATAEQAARACDDVEGALWIARAAGVWAGIDAVRGSALADEAERAARAAEGPMERLVLLAEAAGSLAALGDGRARTLLEEAGSLLDQLDGQDRETVLLFLARALFAVDPGGENRFADEYEGLLRAGKEGSDLAEELWLLADEWYDVAPDRAGELEAEAADLGAAAAATPRVPAPRAADRSAPGAEEVAAAHGAERTARALPPGRERALTLLHAARLLAPLDPDRAQQLTADAEGDVARVAFRWRRARPQQEVRSVRVGIAGAWAATDPERAVALAEAATAGLAAVGTDEESDRLRCEAAAVLVGAAEAQAASAAEHAPALAARGVAMARQVGPDHAPHPALAAIGRALVNSAWWFVHHAEQVAVGGTDPDRVDQLLADAERTLALLSEHVAGHPQLWVVEGIDGVMVKETQVRAEVAAAAIDVVVRLTARHPGRGLRMLPRADRLAPDGDDHTALRTARSALAQNLMLASWRAGTDGSELSELSEQLFEEALRHAVGLQYPLWLVGLTRIRSRTDPERAERVARAASEDGTRAAAWLAVARAWLHRAAA</sequence>
<feature type="compositionally biased region" description="Basic and acidic residues" evidence="8">
    <location>
        <begin position="501"/>
        <end position="511"/>
    </location>
</feature>
<dbReference type="GO" id="GO:0005524">
    <property type="term" value="F:ATP binding"/>
    <property type="evidence" value="ECO:0007669"/>
    <property type="project" value="UniProtKB-UniRule"/>
</dbReference>
<dbReference type="SUPFAM" id="SSF56112">
    <property type="entry name" value="Protein kinase-like (PK-like)"/>
    <property type="match status" value="1"/>
</dbReference>
<gene>
    <name evidence="10" type="ORF">Kpho02_20580</name>
</gene>
<proteinExistence type="predicted"/>
<comment type="caution">
    <text evidence="10">The sequence shown here is derived from an EMBL/GenBank/DDBJ whole genome shotgun (WGS) entry which is preliminary data.</text>
</comment>
<keyword evidence="2" id="KW-0723">Serine/threonine-protein kinase</keyword>
<name>A0A9W6Q730_9ACTN</name>
<keyword evidence="5" id="KW-0418">Kinase</keyword>
<evidence type="ECO:0000259" key="9">
    <source>
        <dbReference type="PROSITE" id="PS50011"/>
    </source>
</evidence>
<dbReference type="Gene3D" id="3.30.200.20">
    <property type="entry name" value="Phosphorylase Kinase, domain 1"/>
    <property type="match status" value="1"/>
</dbReference>
<feature type="binding site" evidence="7">
    <location>
        <position position="44"/>
    </location>
    <ligand>
        <name>ATP</name>
        <dbReference type="ChEBI" id="CHEBI:30616"/>
    </ligand>
</feature>
<keyword evidence="4 7" id="KW-0547">Nucleotide-binding</keyword>
<dbReference type="PROSITE" id="PS50011">
    <property type="entry name" value="PROTEIN_KINASE_DOM"/>
    <property type="match status" value="1"/>
</dbReference>
<reference evidence="10" key="1">
    <citation type="submission" date="2023-02" db="EMBL/GenBank/DDBJ databases">
        <title>Kitasatospora phosalacinea NBRC 14627.</title>
        <authorList>
            <person name="Ichikawa N."/>
            <person name="Sato H."/>
            <person name="Tonouchi N."/>
        </authorList>
    </citation>
    <scope>NUCLEOTIDE SEQUENCE</scope>
    <source>
        <strain evidence="10">NBRC 14627</strain>
    </source>
</reference>
<evidence type="ECO:0000256" key="3">
    <source>
        <dbReference type="ARBA" id="ARBA00022679"/>
    </source>
</evidence>
<dbReference type="CDD" id="cd14014">
    <property type="entry name" value="STKc_PknB_like"/>
    <property type="match status" value="1"/>
</dbReference>
<keyword evidence="3" id="KW-0808">Transferase</keyword>
<evidence type="ECO:0000256" key="5">
    <source>
        <dbReference type="ARBA" id="ARBA00022777"/>
    </source>
</evidence>
<dbReference type="EMBL" id="BSSA01000005">
    <property type="protein sequence ID" value="GLW69759.1"/>
    <property type="molecule type" value="Genomic_DNA"/>
</dbReference>
<dbReference type="PANTHER" id="PTHR43289">
    <property type="entry name" value="MITOGEN-ACTIVATED PROTEIN KINASE KINASE KINASE 20-RELATED"/>
    <property type="match status" value="1"/>
</dbReference>
<evidence type="ECO:0000256" key="1">
    <source>
        <dbReference type="ARBA" id="ARBA00012513"/>
    </source>
</evidence>
<dbReference type="PROSITE" id="PS00108">
    <property type="entry name" value="PROTEIN_KINASE_ST"/>
    <property type="match status" value="1"/>
</dbReference>
<accession>A0A9W6Q730</accession>
<dbReference type="SMART" id="SM00220">
    <property type="entry name" value="S_TKc"/>
    <property type="match status" value="1"/>
</dbReference>
<dbReference type="Pfam" id="PF00069">
    <property type="entry name" value="Pkinase"/>
    <property type="match status" value="1"/>
</dbReference>
<organism evidence="10 11">
    <name type="scientific">Kitasatospora phosalacinea</name>
    <dbReference type="NCBI Taxonomy" id="2065"/>
    <lineage>
        <taxon>Bacteria</taxon>
        <taxon>Bacillati</taxon>
        <taxon>Actinomycetota</taxon>
        <taxon>Actinomycetes</taxon>
        <taxon>Kitasatosporales</taxon>
        <taxon>Streptomycetaceae</taxon>
        <taxon>Kitasatospora</taxon>
    </lineage>
</organism>
<dbReference type="GO" id="GO:0004674">
    <property type="term" value="F:protein serine/threonine kinase activity"/>
    <property type="evidence" value="ECO:0007669"/>
    <property type="project" value="UniProtKB-KW"/>
</dbReference>
<dbReference type="InterPro" id="IPR000719">
    <property type="entry name" value="Prot_kinase_dom"/>
</dbReference>
<dbReference type="EC" id="2.7.11.1" evidence="1"/>